<dbReference type="InterPro" id="IPR016130">
    <property type="entry name" value="Tyr_Pase_AS"/>
</dbReference>
<gene>
    <name evidence="24" type="ORF">APHIGO_LOCUS11847</name>
</gene>
<dbReference type="GO" id="GO:0008285">
    <property type="term" value="P:negative regulation of cell population proliferation"/>
    <property type="evidence" value="ECO:0007669"/>
    <property type="project" value="TreeGrafter"/>
</dbReference>
<dbReference type="GO" id="GO:0050793">
    <property type="term" value="P:regulation of developmental process"/>
    <property type="evidence" value="ECO:0007669"/>
    <property type="project" value="UniProtKB-ARBA"/>
</dbReference>
<dbReference type="GO" id="GO:0004722">
    <property type="term" value="F:protein serine/threonine phosphatase activity"/>
    <property type="evidence" value="ECO:0007669"/>
    <property type="project" value="UniProtKB-EC"/>
</dbReference>
<evidence type="ECO:0000259" key="22">
    <source>
        <dbReference type="PROSITE" id="PS50056"/>
    </source>
</evidence>
<dbReference type="EMBL" id="OU899037">
    <property type="protein sequence ID" value="CAH1738524.1"/>
    <property type="molecule type" value="Genomic_DNA"/>
</dbReference>
<dbReference type="GO" id="GO:0051896">
    <property type="term" value="P:regulation of phosphatidylinositol 3-kinase/protein kinase B signal transduction"/>
    <property type="evidence" value="ECO:0007669"/>
    <property type="project" value="TreeGrafter"/>
</dbReference>
<comment type="catalytic activity">
    <reaction evidence="19">
        <text>O-phospho-L-seryl-[protein] + H2O = L-seryl-[protein] + phosphate</text>
        <dbReference type="Rhea" id="RHEA:20629"/>
        <dbReference type="Rhea" id="RHEA-COMP:9863"/>
        <dbReference type="Rhea" id="RHEA-COMP:11604"/>
        <dbReference type="ChEBI" id="CHEBI:15377"/>
        <dbReference type="ChEBI" id="CHEBI:29999"/>
        <dbReference type="ChEBI" id="CHEBI:43474"/>
        <dbReference type="ChEBI" id="CHEBI:83421"/>
        <dbReference type="EC" id="3.1.3.16"/>
    </reaction>
    <physiologicalReaction direction="left-to-right" evidence="19">
        <dbReference type="Rhea" id="RHEA:20630"/>
    </physiologicalReaction>
</comment>
<evidence type="ECO:0000256" key="3">
    <source>
        <dbReference type="ARBA" id="ARBA00007881"/>
    </source>
</evidence>
<dbReference type="GO" id="GO:0004725">
    <property type="term" value="F:protein tyrosine phosphatase activity"/>
    <property type="evidence" value="ECO:0007669"/>
    <property type="project" value="UniProtKB-EC"/>
</dbReference>
<dbReference type="InterPro" id="IPR045101">
    <property type="entry name" value="PTP_PTEN"/>
</dbReference>
<evidence type="ECO:0000313" key="25">
    <source>
        <dbReference type="Proteomes" id="UP001154329"/>
    </source>
</evidence>
<dbReference type="CDD" id="cd14509">
    <property type="entry name" value="PTP_PTEN"/>
    <property type="match status" value="1"/>
</dbReference>
<comment type="catalytic activity">
    <reaction evidence="21">
        <text>O-phospho-L-tyrosyl-[protein] + H2O = L-tyrosyl-[protein] + phosphate</text>
        <dbReference type="Rhea" id="RHEA:10684"/>
        <dbReference type="Rhea" id="RHEA-COMP:10136"/>
        <dbReference type="Rhea" id="RHEA-COMP:20101"/>
        <dbReference type="ChEBI" id="CHEBI:15377"/>
        <dbReference type="ChEBI" id="CHEBI:43474"/>
        <dbReference type="ChEBI" id="CHEBI:46858"/>
        <dbReference type="ChEBI" id="CHEBI:61978"/>
        <dbReference type="EC" id="3.1.3.48"/>
    </reaction>
    <physiologicalReaction direction="left-to-right" evidence="21">
        <dbReference type="Rhea" id="RHEA:10685"/>
    </physiologicalReaction>
</comment>
<proteinExistence type="inferred from homology"/>
<comment type="catalytic activity">
    <reaction evidence="15">
        <text>1D-myo-inositol 1,3,4,5-tetrakisphosphate + H2O = 1D-myo-inositol 1,4,5-trisphosphate + phosphate</text>
        <dbReference type="Rhea" id="RHEA:77155"/>
        <dbReference type="ChEBI" id="CHEBI:15377"/>
        <dbReference type="ChEBI" id="CHEBI:43474"/>
        <dbReference type="ChEBI" id="CHEBI:57895"/>
        <dbReference type="ChEBI" id="CHEBI:203600"/>
    </reaction>
    <physiologicalReaction direction="left-to-right" evidence="15">
        <dbReference type="Rhea" id="RHEA:77156"/>
    </physiologicalReaction>
</comment>
<dbReference type="InterPro" id="IPR003595">
    <property type="entry name" value="Tyr_Pase_cat"/>
</dbReference>
<keyword evidence="10" id="KW-0443">Lipid metabolism</keyword>
<dbReference type="GO" id="GO:0005634">
    <property type="term" value="C:nucleus"/>
    <property type="evidence" value="ECO:0007669"/>
    <property type="project" value="TreeGrafter"/>
</dbReference>
<evidence type="ECO:0000256" key="4">
    <source>
        <dbReference type="ARBA" id="ARBA00013015"/>
    </source>
</evidence>
<evidence type="ECO:0000256" key="14">
    <source>
        <dbReference type="ARBA" id="ARBA00034338"/>
    </source>
</evidence>
<dbReference type="PROSITE" id="PS50056">
    <property type="entry name" value="TYR_PHOSPHATASE_2"/>
    <property type="match status" value="1"/>
</dbReference>
<dbReference type="PANTHER" id="PTHR12305">
    <property type="entry name" value="PHOSPHATASE WITH HOMOLOGY TO TENSIN"/>
    <property type="match status" value="1"/>
</dbReference>
<evidence type="ECO:0000256" key="20">
    <source>
        <dbReference type="ARBA" id="ARBA00048832"/>
    </source>
</evidence>
<evidence type="ECO:0000256" key="5">
    <source>
        <dbReference type="ARBA" id="ARBA00013064"/>
    </source>
</evidence>
<dbReference type="Proteomes" id="UP001154329">
    <property type="component" value="Chromosome 4"/>
</dbReference>
<comment type="catalytic activity">
    <reaction evidence="16">
        <text>a 1,2-diacyl-sn-glycero-3-phospho-(1D-myo-inositol-3,4,5-trisphosphate) + H2O = a 1,2-diacyl-sn-glycero-3-phospho-(1D-myo-inositol-4,5-bisphosphate) + phosphate</text>
        <dbReference type="Rhea" id="RHEA:25017"/>
        <dbReference type="ChEBI" id="CHEBI:15377"/>
        <dbReference type="ChEBI" id="CHEBI:43474"/>
        <dbReference type="ChEBI" id="CHEBI:57836"/>
        <dbReference type="ChEBI" id="CHEBI:58456"/>
        <dbReference type="EC" id="3.1.3.67"/>
    </reaction>
    <physiologicalReaction direction="left-to-right" evidence="16">
        <dbReference type="Rhea" id="RHEA:25018"/>
    </physiologicalReaction>
</comment>
<evidence type="ECO:0000256" key="12">
    <source>
        <dbReference type="ARBA" id="ARBA00034256"/>
    </source>
</evidence>
<keyword evidence="7" id="KW-0963">Cytoplasm</keyword>
<accession>A0A9P0JGB4</accession>
<dbReference type="GO" id="GO:0046856">
    <property type="term" value="P:phosphatidylinositol dephosphorylation"/>
    <property type="evidence" value="ECO:0007669"/>
    <property type="project" value="TreeGrafter"/>
</dbReference>
<dbReference type="SUPFAM" id="SSF52799">
    <property type="entry name" value="(Phosphotyrosine protein) phosphatases II"/>
    <property type="match status" value="1"/>
</dbReference>
<keyword evidence="25" id="KW-1185">Reference proteome</keyword>
<evidence type="ECO:0000256" key="17">
    <source>
        <dbReference type="ARBA" id="ARBA00043762"/>
    </source>
</evidence>
<dbReference type="InterPro" id="IPR035892">
    <property type="entry name" value="C2_domain_sf"/>
</dbReference>
<comment type="catalytic activity">
    <reaction evidence="17">
        <text>1D-myo-inositol 1,3,4,5,6-pentakisphosphate + H2O = 1D-myo-inositol 1,4,5,6-tetrakisphosphate + phosphate</text>
        <dbReference type="Rhea" id="RHEA:77143"/>
        <dbReference type="ChEBI" id="CHEBI:15377"/>
        <dbReference type="ChEBI" id="CHEBI:43474"/>
        <dbReference type="ChEBI" id="CHEBI:57627"/>
        <dbReference type="ChEBI" id="CHEBI:57733"/>
    </reaction>
    <physiologicalReaction direction="left-to-right" evidence="17">
        <dbReference type="Rhea" id="RHEA:77144"/>
    </physiologicalReaction>
</comment>
<keyword evidence="8" id="KW-0378">Hydrolase</keyword>
<keyword evidence="9" id="KW-0904">Protein phosphatase</keyword>
<evidence type="ECO:0000256" key="6">
    <source>
        <dbReference type="ARBA" id="ARBA00013081"/>
    </source>
</evidence>
<comment type="catalytic activity">
    <reaction evidence="13">
        <text>1,2-dioctanoyl-sn-glycero-3-phospho-(1D-myo-inositol-3,4,5-trisphosphate) + H2O = 1,2-dioctanoyl-sn-glycero-3-phospho-(1D-myo-inositol-4,5-bisphosphate) + phosphate</text>
        <dbReference type="Rhea" id="RHEA:43552"/>
        <dbReference type="ChEBI" id="CHEBI:15377"/>
        <dbReference type="ChEBI" id="CHEBI:43474"/>
        <dbReference type="ChEBI" id="CHEBI:83416"/>
        <dbReference type="ChEBI" id="CHEBI:83419"/>
    </reaction>
    <physiologicalReaction direction="left-to-right" evidence="13">
        <dbReference type="Rhea" id="RHEA:43553"/>
    </physiologicalReaction>
</comment>
<dbReference type="GO" id="GO:0005829">
    <property type="term" value="C:cytosol"/>
    <property type="evidence" value="ECO:0007669"/>
    <property type="project" value="TreeGrafter"/>
</dbReference>
<dbReference type="SUPFAM" id="SSF49562">
    <property type="entry name" value="C2 domain (Calcium/lipid-binding domain, CaLB)"/>
    <property type="match status" value="1"/>
</dbReference>
<dbReference type="GO" id="GO:0005886">
    <property type="term" value="C:plasma membrane"/>
    <property type="evidence" value="ECO:0007669"/>
    <property type="project" value="TreeGrafter"/>
</dbReference>
<comment type="catalytic activity">
    <reaction evidence="12">
        <text>1,2-dihexadecanoyl-sn-glycero-3-phospho-(1D-myo-inositol-3,4,5-trisphosphate) + H2O = 1,2-dihexadecanoyl-sn-glycero-3-phospho-(1D-myo-inositol-4,5-bisphosphate) + phosphate</text>
        <dbReference type="Rhea" id="RHEA:43560"/>
        <dbReference type="ChEBI" id="CHEBI:15377"/>
        <dbReference type="ChEBI" id="CHEBI:43474"/>
        <dbReference type="ChEBI" id="CHEBI:83420"/>
        <dbReference type="ChEBI" id="CHEBI:83423"/>
    </reaction>
    <physiologicalReaction direction="left-to-right" evidence="12">
        <dbReference type="Rhea" id="RHEA:43561"/>
    </physiologicalReaction>
</comment>
<dbReference type="InterPro" id="IPR014020">
    <property type="entry name" value="Tensin_C2-dom"/>
</dbReference>
<sequence length="315" mass="36757">MDEQSTRLVHSSTIRTRMAIPNIKMTNPIKKLVSKQRKRYTEDGFNLDLTYILHNVIAMGFPAENLEGVVYRNHIDDVSRLLDQKHPNHYKIYNLCSERSYDSRKFHQRVATYPFQDHNPPSIEVIKPFCEDVHQWLDKDSRNVAAVHCKAGKGRTGVMICCYLLHSLQCVSAEDALNYYGQKRTFDKKGVTIPSQRRYVNYYALLVEKNLNYKPVVLTVKEIKLDPVPNIFNSGQTCIRLVISEWINGDSSKIRKVYSSDVQDMRRNASDVTIRLTQMTQVLGDVKVECYNKHKMKKKVHTHISLKYRRYVKRT</sequence>
<evidence type="ECO:0000256" key="21">
    <source>
        <dbReference type="ARBA" id="ARBA00051341"/>
    </source>
</evidence>
<dbReference type="FunFam" id="3.90.190.10:FF:000029">
    <property type="entry name" value="Phosphatidylinositol 3,4,5-trisphosphate 3-phosphatase and dual-specificity protein phosphatase PTEN"/>
    <property type="match status" value="1"/>
</dbReference>
<feature type="domain" description="Phosphatase tensin-type" evidence="23">
    <location>
        <begin position="38"/>
        <end position="210"/>
    </location>
</feature>
<evidence type="ECO:0000256" key="15">
    <source>
        <dbReference type="ARBA" id="ARBA00043734"/>
    </source>
</evidence>
<feature type="domain" description="Tyrosine specific protein phosphatases" evidence="22">
    <location>
        <begin position="127"/>
        <end position="184"/>
    </location>
</feature>
<dbReference type="Gene3D" id="2.60.40.1110">
    <property type="match status" value="1"/>
</dbReference>
<evidence type="ECO:0000259" key="23">
    <source>
        <dbReference type="PROSITE" id="PS51181"/>
    </source>
</evidence>
<comment type="subcellular location">
    <subcellularLocation>
        <location evidence="1">Cell projection</location>
        <location evidence="1">Neuron projection</location>
    </subcellularLocation>
    <subcellularLocation>
        <location evidence="2">Cytoplasm</location>
    </subcellularLocation>
</comment>
<dbReference type="GO" id="GO:0043005">
    <property type="term" value="C:neuron projection"/>
    <property type="evidence" value="ECO:0007669"/>
    <property type="project" value="UniProtKB-SubCell"/>
</dbReference>
<dbReference type="GO" id="GO:0016314">
    <property type="term" value="F:phosphatidylinositol-3,4,5-trisphosphate 3-phosphatase activity"/>
    <property type="evidence" value="ECO:0007669"/>
    <property type="project" value="UniProtKB-EC"/>
</dbReference>
<dbReference type="GO" id="GO:0043491">
    <property type="term" value="P:phosphatidylinositol 3-kinase/protein kinase B signal transduction"/>
    <property type="evidence" value="ECO:0007669"/>
    <property type="project" value="TreeGrafter"/>
</dbReference>
<evidence type="ECO:0000256" key="8">
    <source>
        <dbReference type="ARBA" id="ARBA00022801"/>
    </source>
</evidence>
<evidence type="ECO:0000256" key="13">
    <source>
        <dbReference type="ARBA" id="ARBA00034268"/>
    </source>
</evidence>
<dbReference type="InterPro" id="IPR000387">
    <property type="entry name" value="Tyr_Pase_dom"/>
</dbReference>
<dbReference type="EC" id="3.1.3.16" evidence="6"/>
<dbReference type="Pfam" id="PF22785">
    <property type="entry name" value="Tc-R-P"/>
    <property type="match status" value="1"/>
</dbReference>
<dbReference type="InterPro" id="IPR051281">
    <property type="entry name" value="Dual-spec_lipid-protein_phosph"/>
</dbReference>
<evidence type="ECO:0000256" key="18">
    <source>
        <dbReference type="ARBA" id="ARBA00044309"/>
    </source>
</evidence>
<dbReference type="InterPro" id="IPR029023">
    <property type="entry name" value="Tensin_phosphatase"/>
</dbReference>
<dbReference type="EC" id="3.1.3.48" evidence="5"/>
<reference evidence="24" key="2">
    <citation type="submission" date="2022-10" db="EMBL/GenBank/DDBJ databases">
        <authorList>
            <consortium name="ENA_rothamsted_submissions"/>
            <consortium name="culmorum"/>
            <person name="King R."/>
        </authorList>
    </citation>
    <scope>NUCLEOTIDE SEQUENCE</scope>
</reference>
<dbReference type="InterPro" id="IPR029021">
    <property type="entry name" value="Prot-tyrosine_phosphatase-like"/>
</dbReference>
<dbReference type="SMART" id="SM00404">
    <property type="entry name" value="PTPc_motif"/>
    <property type="match status" value="1"/>
</dbReference>
<dbReference type="AlphaFoldDB" id="A0A9P0JGB4"/>
<reference evidence="24" key="1">
    <citation type="submission" date="2022-02" db="EMBL/GenBank/DDBJ databases">
        <authorList>
            <person name="King R."/>
        </authorList>
    </citation>
    <scope>NUCLEOTIDE SEQUENCE</scope>
</reference>
<keyword evidence="11" id="KW-0966">Cell projection</keyword>
<comment type="similarity">
    <text evidence="3">Belongs to the PTEN phosphatase protein family.</text>
</comment>
<protein>
    <recommendedName>
        <fullName evidence="14">Phosphatidylinositol 3,4,5-trisphosphate 3-phosphatase and dual-specificity protein phosphatase PTEN</fullName>
        <ecNumber evidence="6">3.1.3.16</ecNumber>
        <ecNumber evidence="5">3.1.3.48</ecNumber>
        <ecNumber evidence="4">3.1.3.67</ecNumber>
    </recommendedName>
    <alternativeName>
        <fullName evidence="18">Inositol polyphosphate 3-phosphatase</fullName>
    </alternativeName>
</protein>
<evidence type="ECO:0000256" key="2">
    <source>
        <dbReference type="ARBA" id="ARBA00004496"/>
    </source>
</evidence>
<dbReference type="PROSITE" id="PS51181">
    <property type="entry name" value="PPASE_TENSIN"/>
    <property type="match status" value="1"/>
</dbReference>
<evidence type="ECO:0000256" key="9">
    <source>
        <dbReference type="ARBA" id="ARBA00022912"/>
    </source>
</evidence>
<dbReference type="PANTHER" id="PTHR12305:SF81">
    <property type="entry name" value="PHOSPHATIDYLINOSITOL 3,4,5-TRISPHOSPHATE 3-PHOSPHATASE AND DUAL-SPECIFICITY PROTEIN PHOSPHATASE PTEN"/>
    <property type="match status" value="1"/>
</dbReference>
<organism evidence="24 25">
    <name type="scientific">Aphis gossypii</name>
    <name type="common">Cotton aphid</name>
    <dbReference type="NCBI Taxonomy" id="80765"/>
    <lineage>
        <taxon>Eukaryota</taxon>
        <taxon>Metazoa</taxon>
        <taxon>Ecdysozoa</taxon>
        <taxon>Arthropoda</taxon>
        <taxon>Hexapoda</taxon>
        <taxon>Insecta</taxon>
        <taxon>Pterygota</taxon>
        <taxon>Neoptera</taxon>
        <taxon>Paraneoptera</taxon>
        <taxon>Hemiptera</taxon>
        <taxon>Sternorrhyncha</taxon>
        <taxon>Aphidomorpha</taxon>
        <taxon>Aphidoidea</taxon>
        <taxon>Aphididae</taxon>
        <taxon>Aphidini</taxon>
        <taxon>Aphis</taxon>
        <taxon>Aphis</taxon>
    </lineage>
</organism>
<evidence type="ECO:0000256" key="16">
    <source>
        <dbReference type="ARBA" id="ARBA00043760"/>
    </source>
</evidence>
<dbReference type="Pfam" id="PF10409">
    <property type="entry name" value="PTEN_C2"/>
    <property type="match status" value="1"/>
</dbReference>
<dbReference type="PROSITE" id="PS00383">
    <property type="entry name" value="TYR_PHOSPHATASE_1"/>
    <property type="match status" value="1"/>
</dbReference>
<evidence type="ECO:0000256" key="10">
    <source>
        <dbReference type="ARBA" id="ARBA00023098"/>
    </source>
</evidence>
<evidence type="ECO:0000256" key="1">
    <source>
        <dbReference type="ARBA" id="ARBA00004487"/>
    </source>
</evidence>
<dbReference type="GO" id="GO:0048870">
    <property type="term" value="P:cell motility"/>
    <property type="evidence" value="ECO:0007669"/>
    <property type="project" value="TreeGrafter"/>
</dbReference>
<dbReference type="Gene3D" id="3.90.190.10">
    <property type="entry name" value="Protein tyrosine phosphatase superfamily"/>
    <property type="match status" value="1"/>
</dbReference>
<comment type="catalytic activity">
    <reaction evidence="20">
        <text>O-phospho-L-threonyl-[protein] + H2O = L-threonyl-[protein] + phosphate</text>
        <dbReference type="Rhea" id="RHEA:47004"/>
        <dbReference type="Rhea" id="RHEA-COMP:11060"/>
        <dbReference type="Rhea" id="RHEA-COMP:11605"/>
        <dbReference type="ChEBI" id="CHEBI:15377"/>
        <dbReference type="ChEBI" id="CHEBI:30013"/>
        <dbReference type="ChEBI" id="CHEBI:43474"/>
        <dbReference type="ChEBI" id="CHEBI:61977"/>
        <dbReference type="EC" id="3.1.3.16"/>
    </reaction>
    <physiologicalReaction direction="left-to-right" evidence="20">
        <dbReference type="Rhea" id="RHEA:47005"/>
    </physiologicalReaction>
</comment>
<name>A0A9P0JGB4_APHGO</name>
<evidence type="ECO:0000256" key="7">
    <source>
        <dbReference type="ARBA" id="ARBA00022490"/>
    </source>
</evidence>
<evidence type="ECO:0000256" key="11">
    <source>
        <dbReference type="ARBA" id="ARBA00023273"/>
    </source>
</evidence>
<dbReference type="EC" id="3.1.3.67" evidence="4"/>
<evidence type="ECO:0000313" key="24">
    <source>
        <dbReference type="EMBL" id="CAH1738524.1"/>
    </source>
</evidence>
<evidence type="ECO:0000256" key="19">
    <source>
        <dbReference type="ARBA" id="ARBA00047986"/>
    </source>
</evidence>